<evidence type="ECO:0000256" key="1">
    <source>
        <dbReference type="SAM" id="Phobius"/>
    </source>
</evidence>
<dbReference type="EMBL" id="ML122251">
    <property type="protein sequence ID" value="RPD65809.1"/>
    <property type="molecule type" value="Genomic_DNA"/>
</dbReference>
<keyword evidence="1" id="KW-0812">Transmembrane</keyword>
<dbReference type="AlphaFoldDB" id="A0A5C2SRV2"/>
<sequence>MNKTLSARNARLLDVGDMKIIAHRYLHPGTHVCAIHSILTWTNPICRTARCPESECIYVESSACPSFESYQLCSPSDFNTDAAAATRGGGERDSGSGCERRISAAGRWLEAQRLNFYRYTWIPCTVCGSTITGFIALAGLRHGLRRSAHKQVIAKGEGRIAIVGASRYPDIWEKQHTALPR</sequence>
<dbReference type="Proteomes" id="UP000313359">
    <property type="component" value="Unassembled WGS sequence"/>
</dbReference>
<feature type="transmembrane region" description="Helical" evidence="1">
    <location>
        <begin position="119"/>
        <end position="140"/>
    </location>
</feature>
<protein>
    <submittedName>
        <fullName evidence="2">Uncharacterized protein</fullName>
    </submittedName>
</protein>
<evidence type="ECO:0000313" key="2">
    <source>
        <dbReference type="EMBL" id="RPD65809.1"/>
    </source>
</evidence>
<reference evidence="2" key="1">
    <citation type="journal article" date="2018" name="Genome Biol. Evol.">
        <title>Genomics and development of Lentinus tigrinus, a white-rot wood-decaying mushroom with dimorphic fruiting bodies.</title>
        <authorList>
            <person name="Wu B."/>
            <person name="Xu Z."/>
            <person name="Knudson A."/>
            <person name="Carlson A."/>
            <person name="Chen N."/>
            <person name="Kovaka S."/>
            <person name="LaButti K."/>
            <person name="Lipzen A."/>
            <person name="Pennachio C."/>
            <person name="Riley R."/>
            <person name="Schakwitz W."/>
            <person name="Umezawa K."/>
            <person name="Ohm R.A."/>
            <person name="Grigoriev I.V."/>
            <person name="Nagy L.G."/>
            <person name="Gibbons J."/>
            <person name="Hibbett D."/>
        </authorList>
    </citation>
    <scope>NUCLEOTIDE SEQUENCE [LARGE SCALE GENOMIC DNA]</scope>
    <source>
        <strain evidence="2">ALCF2SS1-6</strain>
    </source>
</reference>
<accession>A0A5C2SRV2</accession>
<proteinExistence type="predicted"/>
<organism evidence="2 3">
    <name type="scientific">Lentinus tigrinus ALCF2SS1-6</name>
    <dbReference type="NCBI Taxonomy" id="1328759"/>
    <lineage>
        <taxon>Eukaryota</taxon>
        <taxon>Fungi</taxon>
        <taxon>Dikarya</taxon>
        <taxon>Basidiomycota</taxon>
        <taxon>Agaricomycotina</taxon>
        <taxon>Agaricomycetes</taxon>
        <taxon>Polyporales</taxon>
        <taxon>Polyporaceae</taxon>
        <taxon>Lentinus</taxon>
    </lineage>
</organism>
<name>A0A5C2SRV2_9APHY</name>
<gene>
    <name evidence="2" type="ORF">L227DRAFT_121360</name>
</gene>
<keyword evidence="1" id="KW-1133">Transmembrane helix</keyword>
<keyword evidence="1" id="KW-0472">Membrane</keyword>
<evidence type="ECO:0000313" key="3">
    <source>
        <dbReference type="Proteomes" id="UP000313359"/>
    </source>
</evidence>
<keyword evidence="3" id="KW-1185">Reference proteome</keyword>